<dbReference type="Gene3D" id="3.40.1380.10">
    <property type="match status" value="1"/>
</dbReference>
<dbReference type="SUPFAM" id="SSF52943">
    <property type="entry name" value="ATP synthase (F1-ATPase), gamma subunit"/>
    <property type="match status" value="1"/>
</dbReference>
<gene>
    <name evidence="10" type="ORF">C8N35_103261</name>
</gene>
<evidence type="ECO:0000256" key="4">
    <source>
        <dbReference type="ARBA" id="ARBA00022448"/>
    </source>
</evidence>
<keyword evidence="7" id="KW-0472">Membrane</keyword>
<evidence type="ECO:0000256" key="7">
    <source>
        <dbReference type="ARBA" id="ARBA00023136"/>
    </source>
</evidence>
<dbReference type="InterPro" id="IPR000131">
    <property type="entry name" value="ATP_synth_F1_gsu"/>
</dbReference>
<dbReference type="InterPro" id="IPR035968">
    <property type="entry name" value="ATP_synth_F1_ATPase_gsu"/>
</dbReference>
<evidence type="ECO:0000313" key="11">
    <source>
        <dbReference type="Proteomes" id="UP000244081"/>
    </source>
</evidence>
<evidence type="ECO:0000256" key="3">
    <source>
        <dbReference type="ARBA" id="ARBA00007681"/>
    </source>
</evidence>
<keyword evidence="5" id="KW-0375">Hydrogen ion transport</keyword>
<sequence length="287" mass="30865">MTERLADIGARISGVHQLDAVVNAMRGIAAVRVQQARRQIVAVDSYTTTITAAMGRIVAGVPPGPDGSRLTGGKLALVVFCAEQGFAGAFSEHIFDAISADLEKAELFLIGTRGHSVASERAITPAWTSALPAHSPAIPKLANTICNTLYERINAGVLDRLEVVFSTWETSGARVVRRRLFPIDHSQITPMGDAQPPVTNLPAPLLLETLGADYVHALLCNAALHSFVAENEARIAAMAQARGQIESQLAELTARERHIRQEAITAEIIELATGELASRDDKRRRPD</sequence>
<evidence type="ECO:0000313" key="10">
    <source>
        <dbReference type="EMBL" id="PTW61079.1"/>
    </source>
</evidence>
<dbReference type="RefSeq" id="WP_107989883.1">
    <property type="nucleotide sequence ID" value="NZ_QAYG01000003.1"/>
</dbReference>
<keyword evidence="9" id="KW-0066">ATP synthesis</keyword>
<comment type="similarity">
    <text evidence="3">Belongs to the ATPase gamma chain family.</text>
</comment>
<evidence type="ECO:0000256" key="5">
    <source>
        <dbReference type="ARBA" id="ARBA00022781"/>
    </source>
</evidence>
<evidence type="ECO:0000256" key="6">
    <source>
        <dbReference type="ARBA" id="ARBA00023065"/>
    </source>
</evidence>
<keyword evidence="4" id="KW-0813">Transport</keyword>
<comment type="subcellular location">
    <subcellularLocation>
        <location evidence="2">Membrane</location>
        <topology evidence="2">Peripheral membrane protein</topology>
    </subcellularLocation>
</comment>
<dbReference type="OrthoDB" id="6169121at2"/>
<dbReference type="Gene3D" id="1.10.287.80">
    <property type="entry name" value="ATP synthase, gamma subunit, helix hairpin domain"/>
    <property type="match status" value="1"/>
</dbReference>
<dbReference type="GO" id="GO:0046933">
    <property type="term" value="F:proton-transporting ATP synthase activity, rotational mechanism"/>
    <property type="evidence" value="ECO:0007669"/>
    <property type="project" value="InterPro"/>
</dbReference>
<evidence type="ECO:0000256" key="8">
    <source>
        <dbReference type="ARBA" id="ARBA00023196"/>
    </source>
</evidence>
<dbReference type="PRINTS" id="PR00126">
    <property type="entry name" value="ATPASEGAMMA"/>
</dbReference>
<keyword evidence="8" id="KW-0139">CF(1)</keyword>
<protein>
    <submittedName>
        <fullName evidence="10">F-type H+-transporting ATPase subunit gamma</fullName>
    </submittedName>
</protein>
<comment type="function">
    <text evidence="1">Produces ATP from ADP in the presence of a proton gradient across the membrane. The gamma chain is believed to be important in regulating ATPase activity and the flow of protons through the CF(0) complex.</text>
</comment>
<evidence type="ECO:0000256" key="1">
    <source>
        <dbReference type="ARBA" id="ARBA00003456"/>
    </source>
</evidence>
<comment type="caution">
    <text evidence="10">The sequence shown here is derived from an EMBL/GenBank/DDBJ whole genome shotgun (WGS) entry which is preliminary data.</text>
</comment>
<dbReference type="AlphaFoldDB" id="A0A2T5VBF5"/>
<organism evidence="10 11">
    <name type="scientific">Breoghania corrubedonensis</name>
    <dbReference type="NCBI Taxonomy" id="665038"/>
    <lineage>
        <taxon>Bacteria</taxon>
        <taxon>Pseudomonadati</taxon>
        <taxon>Pseudomonadota</taxon>
        <taxon>Alphaproteobacteria</taxon>
        <taxon>Hyphomicrobiales</taxon>
        <taxon>Stappiaceae</taxon>
        <taxon>Breoghania</taxon>
    </lineage>
</organism>
<name>A0A2T5VBF5_9HYPH</name>
<dbReference type="EMBL" id="QAYG01000003">
    <property type="protein sequence ID" value="PTW61079.1"/>
    <property type="molecule type" value="Genomic_DNA"/>
</dbReference>
<dbReference type="Pfam" id="PF00231">
    <property type="entry name" value="ATP-synt"/>
    <property type="match status" value="1"/>
</dbReference>
<proteinExistence type="inferred from homology"/>
<keyword evidence="6" id="KW-0406">Ion transport</keyword>
<accession>A0A2T5VBF5</accession>
<evidence type="ECO:0000256" key="2">
    <source>
        <dbReference type="ARBA" id="ARBA00004170"/>
    </source>
</evidence>
<dbReference type="GO" id="GO:0045259">
    <property type="term" value="C:proton-transporting ATP synthase complex"/>
    <property type="evidence" value="ECO:0007669"/>
    <property type="project" value="UniProtKB-KW"/>
</dbReference>
<evidence type="ECO:0000256" key="9">
    <source>
        <dbReference type="ARBA" id="ARBA00023310"/>
    </source>
</evidence>
<dbReference type="Proteomes" id="UP000244081">
    <property type="component" value="Unassembled WGS sequence"/>
</dbReference>
<reference evidence="10 11" key="1">
    <citation type="submission" date="2018-04" db="EMBL/GenBank/DDBJ databases">
        <title>Genomic Encyclopedia of Archaeal and Bacterial Type Strains, Phase II (KMG-II): from individual species to whole genera.</title>
        <authorList>
            <person name="Goeker M."/>
        </authorList>
    </citation>
    <scope>NUCLEOTIDE SEQUENCE [LARGE SCALE GENOMIC DNA]</scope>
    <source>
        <strain evidence="10 11">DSM 23382</strain>
    </source>
</reference>
<keyword evidence="11" id="KW-1185">Reference proteome</keyword>